<name>A0A2P6RFP4_ROSCH</name>
<dbReference type="AlphaFoldDB" id="A0A2P6RFP4"/>
<dbReference type="GO" id="GO:0004462">
    <property type="term" value="F:lactoylglutathione lyase activity"/>
    <property type="evidence" value="ECO:0007669"/>
    <property type="project" value="UniProtKB-EC"/>
</dbReference>
<dbReference type="STRING" id="74649.A0A2P6RFP4"/>
<keyword evidence="2" id="KW-1185">Reference proteome</keyword>
<dbReference type="EC" id="4.4.1.5" evidence="1"/>
<dbReference type="InterPro" id="IPR029062">
    <property type="entry name" value="Class_I_gatase-like"/>
</dbReference>
<dbReference type="InterPro" id="IPR006286">
    <property type="entry name" value="C56_PfpI-like"/>
</dbReference>
<dbReference type="Gene3D" id="3.40.50.880">
    <property type="match status" value="1"/>
</dbReference>
<dbReference type="PANTHER" id="PTHR42733">
    <property type="entry name" value="DJ-1 PROTEIN"/>
    <property type="match status" value="1"/>
</dbReference>
<comment type="caution">
    <text evidence="1">The sequence shown here is derived from an EMBL/GenBank/DDBJ whole genome shotgun (WGS) entry which is preliminary data.</text>
</comment>
<dbReference type="Proteomes" id="UP000238479">
    <property type="component" value="Chromosome 3"/>
</dbReference>
<dbReference type="EMBL" id="PDCK01000041">
    <property type="protein sequence ID" value="PRQ45256.1"/>
    <property type="molecule type" value="Genomic_DNA"/>
</dbReference>
<evidence type="ECO:0000313" key="2">
    <source>
        <dbReference type="Proteomes" id="UP000238479"/>
    </source>
</evidence>
<sequence>MVACLVDGNIITGATYEDHPKFFRAFLKALGGDITGSDRRVLILCGDFMEDYKVAVPFQSLQALGGHVDGSCPKKKAGYICATAVHDFEGDQTYIEKPGHNFTLTANFEGV</sequence>
<gene>
    <name evidence="1" type="ORF">RchiOBHm_Chr3g0488171</name>
</gene>
<evidence type="ECO:0000313" key="1">
    <source>
        <dbReference type="EMBL" id="PRQ45256.1"/>
    </source>
</evidence>
<dbReference type="SUPFAM" id="SSF52317">
    <property type="entry name" value="Class I glutamine amidotransferase-like"/>
    <property type="match status" value="1"/>
</dbReference>
<proteinExistence type="predicted"/>
<dbReference type="PANTHER" id="PTHR42733:SF2">
    <property type="entry name" value="DJ-1_THIJ_PFPI FAMILY PROTEIN"/>
    <property type="match status" value="1"/>
</dbReference>
<accession>A0A2P6RFP4</accession>
<organism evidence="1 2">
    <name type="scientific">Rosa chinensis</name>
    <name type="common">China rose</name>
    <dbReference type="NCBI Taxonomy" id="74649"/>
    <lineage>
        <taxon>Eukaryota</taxon>
        <taxon>Viridiplantae</taxon>
        <taxon>Streptophyta</taxon>
        <taxon>Embryophyta</taxon>
        <taxon>Tracheophyta</taxon>
        <taxon>Spermatophyta</taxon>
        <taxon>Magnoliopsida</taxon>
        <taxon>eudicotyledons</taxon>
        <taxon>Gunneridae</taxon>
        <taxon>Pentapetalae</taxon>
        <taxon>rosids</taxon>
        <taxon>fabids</taxon>
        <taxon>Rosales</taxon>
        <taxon>Rosaceae</taxon>
        <taxon>Rosoideae</taxon>
        <taxon>Rosoideae incertae sedis</taxon>
        <taxon>Rosa</taxon>
    </lineage>
</organism>
<keyword evidence="1" id="KW-0456">Lyase</keyword>
<reference evidence="1 2" key="1">
    <citation type="journal article" date="2018" name="Nat. Genet.">
        <title>The Rosa genome provides new insights in the design of modern roses.</title>
        <authorList>
            <person name="Bendahmane M."/>
        </authorList>
    </citation>
    <scope>NUCLEOTIDE SEQUENCE [LARGE SCALE GENOMIC DNA]</scope>
    <source>
        <strain evidence="2">cv. Old Blush</strain>
    </source>
</reference>
<protein>
    <submittedName>
        <fullName evidence="1">Putative lactoylglutathione lyase</fullName>
        <ecNumber evidence="1">4.4.1.5</ecNumber>
    </submittedName>
</protein>
<dbReference type="Gramene" id="PRQ45256">
    <property type="protein sequence ID" value="PRQ45256"/>
    <property type="gene ID" value="RchiOBHm_Chr3g0488171"/>
</dbReference>